<dbReference type="InterPro" id="IPR002885">
    <property type="entry name" value="PPR_rpt"/>
</dbReference>
<name>A0AAP0Q7A7_9MAGN</name>
<feature type="repeat" description="PPR" evidence="2">
    <location>
        <begin position="151"/>
        <end position="185"/>
    </location>
</feature>
<dbReference type="FunFam" id="1.25.40.10:FF:000343">
    <property type="entry name" value="Pentatricopeptide repeat-containing protein At3g58590"/>
    <property type="match status" value="1"/>
</dbReference>
<comment type="caution">
    <text evidence="3">The sequence shown here is derived from an EMBL/GenBank/DDBJ whole genome shotgun (WGS) entry which is preliminary data.</text>
</comment>
<dbReference type="InterPro" id="IPR046960">
    <property type="entry name" value="PPR_At4g14850-like_plant"/>
</dbReference>
<dbReference type="GO" id="GO:0003723">
    <property type="term" value="F:RNA binding"/>
    <property type="evidence" value="ECO:0007669"/>
    <property type="project" value="InterPro"/>
</dbReference>
<evidence type="ECO:0000256" key="1">
    <source>
        <dbReference type="ARBA" id="ARBA00022737"/>
    </source>
</evidence>
<evidence type="ECO:0000256" key="2">
    <source>
        <dbReference type="PROSITE-ProRule" id="PRU00708"/>
    </source>
</evidence>
<dbReference type="Pfam" id="PF13041">
    <property type="entry name" value="PPR_2"/>
    <property type="match status" value="1"/>
</dbReference>
<protein>
    <recommendedName>
        <fullName evidence="5">Pentatricopeptide repeat-containing protein</fullName>
    </recommendedName>
</protein>
<feature type="repeat" description="PPR" evidence="2">
    <location>
        <begin position="355"/>
        <end position="387"/>
    </location>
</feature>
<dbReference type="AlphaFoldDB" id="A0AAP0Q7A7"/>
<dbReference type="PROSITE" id="PS51375">
    <property type="entry name" value="PPR"/>
    <property type="match status" value="3"/>
</dbReference>
<keyword evidence="4" id="KW-1185">Reference proteome</keyword>
<evidence type="ECO:0000313" key="4">
    <source>
        <dbReference type="Proteomes" id="UP001420932"/>
    </source>
</evidence>
<feature type="repeat" description="PPR" evidence="2">
    <location>
        <begin position="253"/>
        <end position="287"/>
    </location>
</feature>
<dbReference type="FunFam" id="1.25.40.10:FF:000382">
    <property type="entry name" value="Pentatricopeptide repeat-containing protein"/>
    <property type="match status" value="1"/>
</dbReference>
<dbReference type="GO" id="GO:0009451">
    <property type="term" value="P:RNA modification"/>
    <property type="evidence" value="ECO:0007669"/>
    <property type="project" value="InterPro"/>
</dbReference>
<dbReference type="Proteomes" id="UP001420932">
    <property type="component" value="Unassembled WGS sequence"/>
</dbReference>
<organism evidence="3 4">
    <name type="scientific">Stephania yunnanensis</name>
    <dbReference type="NCBI Taxonomy" id="152371"/>
    <lineage>
        <taxon>Eukaryota</taxon>
        <taxon>Viridiplantae</taxon>
        <taxon>Streptophyta</taxon>
        <taxon>Embryophyta</taxon>
        <taxon>Tracheophyta</taxon>
        <taxon>Spermatophyta</taxon>
        <taxon>Magnoliopsida</taxon>
        <taxon>Ranunculales</taxon>
        <taxon>Menispermaceae</taxon>
        <taxon>Menispermoideae</taxon>
        <taxon>Cissampelideae</taxon>
        <taxon>Stephania</taxon>
    </lineage>
</organism>
<reference evidence="3 4" key="1">
    <citation type="submission" date="2024-01" db="EMBL/GenBank/DDBJ databases">
        <title>Genome assemblies of Stephania.</title>
        <authorList>
            <person name="Yang L."/>
        </authorList>
    </citation>
    <scope>NUCLEOTIDE SEQUENCE [LARGE SCALE GENOMIC DNA]</scope>
    <source>
        <strain evidence="3">YNDBR</strain>
        <tissue evidence="3">Leaf</tissue>
    </source>
</reference>
<accession>A0AAP0Q7A7</accession>
<dbReference type="InterPro" id="IPR011990">
    <property type="entry name" value="TPR-like_helical_dom_sf"/>
</dbReference>
<evidence type="ECO:0008006" key="5">
    <source>
        <dbReference type="Google" id="ProtNLM"/>
    </source>
</evidence>
<dbReference type="PANTHER" id="PTHR47926">
    <property type="entry name" value="PENTATRICOPEPTIDE REPEAT-CONTAINING PROTEIN"/>
    <property type="match status" value="1"/>
</dbReference>
<evidence type="ECO:0000313" key="3">
    <source>
        <dbReference type="EMBL" id="KAK9170437.1"/>
    </source>
</evidence>
<dbReference type="Gene3D" id="1.25.40.10">
    <property type="entry name" value="Tetratricopeptide repeat domain"/>
    <property type="match status" value="3"/>
</dbReference>
<keyword evidence="1" id="KW-0677">Repeat</keyword>
<sequence length="387" mass="42981">MILRPVWKLKETQIHNPLKPICALNYSLYTKQCTTSHAHKLFEEMPQRDPYQLNNKPISEYTRNGFNNEALHLFVEIHGSGMPIEGPDLSSVLKACACLGDQVFGRGVHSLCVKKREEVDVGVGTSLVDMYMKSGWVDEGKKVFDEMPDRNVVSWTSLLVGYTQNGMVEESLEVFCGMQVEGIKPNPYTFAGVLAALAAADGAAEKGNQAHGQIIKLGFESTTFVVNSLISMYAKSGLVGESMLVFESMDNKDAVTWNGMIAGLVLNGFDVEALRLFRRMRLAGVKLSRPIFATAIKLCINLRELGLARQLHCRVLKIGFEYDHSIRTAFVVAYSKCGEMDDAFGMFSSMDGLQNVVSWTAMISGQMQNGSIEQALHLFRRMSREGH</sequence>
<gene>
    <name evidence="3" type="ORF">Syun_002577</name>
</gene>
<dbReference type="NCBIfam" id="TIGR00756">
    <property type="entry name" value="PPR"/>
    <property type="match status" value="4"/>
</dbReference>
<dbReference type="Pfam" id="PF01535">
    <property type="entry name" value="PPR"/>
    <property type="match status" value="4"/>
</dbReference>
<dbReference type="EMBL" id="JBBNAF010000001">
    <property type="protein sequence ID" value="KAK9170437.1"/>
    <property type="molecule type" value="Genomic_DNA"/>
</dbReference>
<proteinExistence type="predicted"/>